<evidence type="ECO:0000256" key="1">
    <source>
        <dbReference type="ARBA" id="ARBA00004370"/>
    </source>
</evidence>
<dbReference type="CDD" id="cd06662">
    <property type="entry name" value="SURF1"/>
    <property type="match status" value="1"/>
</dbReference>
<reference evidence="7 8" key="1">
    <citation type="journal article" date="2014" name="Genome Announc.">
        <title>Complete Genome Sequence of Hyphomicrobium nitrativorans Strain NL23, a Denitrifying Bacterium Isolated from Biofilm of a Methanol-Fed Denitrification System Treating Seawater at the Montreal Biodome.</title>
        <authorList>
            <person name="Martineau C."/>
            <person name="Villeneuve C."/>
            <person name="Mauffrey F."/>
            <person name="Villemur R."/>
        </authorList>
    </citation>
    <scope>NUCLEOTIDE SEQUENCE [LARGE SCALE GENOMIC DNA]</scope>
    <source>
        <strain evidence="7">NL23</strain>
    </source>
</reference>
<evidence type="ECO:0000256" key="5">
    <source>
        <dbReference type="ARBA" id="ARBA00023136"/>
    </source>
</evidence>
<dbReference type="InterPro" id="IPR002994">
    <property type="entry name" value="Surf1/Shy1"/>
</dbReference>
<dbReference type="OrthoDB" id="6079986at2"/>
<evidence type="ECO:0000256" key="4">
    <source>
        <dbReference type="ARBA" id="ARBA00022989"/>
    </source>
</evidence>
<name>V5SBP1_9HYPH</name>
<dbReference type="GO" id="GO:0005886">
    <property type="term" value="C:plasma membrane"/>
    <property type="evidence" value="ECO:0007669"/>
    <property type="project" value="UniProtKB-SubCell"/>
</dbReference>
<keyword evidence="6" id="KW-1003">Cell membrane</keyword>
<dbReference type="STRING" id="1029756.W911_05140"/>
<dbReference type="PATRIC" id="fig|1029756.8.peg.1084"/>
<dbReference type="Pfam" id="PF02104">
    <property type="entry name" value="SURF1"/>
    <property type="match status" value="1"/>
</dbReference>
<comment type="similarity">
    <text evidence="2 6">Belongs to the SURF1 family.</text>
</comment>
<dbReference type="HOGENOM" id="CLU_047737_4_1_5"/>
<evidence type="ECO:0000256" key="3">
    <source>
        <dbReference type="ARBA" id="ARBA00022692"/>
    </source>
</evidence>
<keyword evidence="3 6" id="KW-0812">Transmembrane</keyword>
<dbReference type="Proteomes" id="UP000018542">
    <property type="component" value="Chromosome"/>
</dbReference>
<comment type="caution">
    <text evidence="6">Lacks conserved residue(s) required for the propagation of feature annotation.</text>
</comment>
<comment type="subcellular location">
    <subcellularLocation>
        <location evidence="6">Cell membrane</location>
        <topology evidence="6">Multi-pass membrane protein</topology>
    </subcellularLocation>
    <subcellularLocation>
        <location evidence="1">Membrane</location>
    </subcellularLocation>
</comment>
<sequence length="261" mass="28199">MTRAPGQTRSTTAVVLIALAAALSAALLAALGVWQVQRLFWKLDLIERVEQRLGADAVTAPGPEAWSGMTPAASEYLKVRLTGRFLHDKETRVQAVTDLGAGHWVLTPLQTAQGFTVLVNRGFVSPDRRDPETRREGQIAGETTVTGLIRRTEPDGAFLRANDPTADRWHSRDVAAIASARGLTEAAPYFVDADATPNPGGWPVGGLTKVAFSNNHLVYAVTWFTLALMALAGGGYVVHDWRRHKRRVSAGAHTYPLASAQ</sequence>
<evidence type="ECO:0000256" key="2">
    <source>
        <dbReference type="ARBA" id="ARBA00007165"/>
    </source>
</evidence>
<organism evidence="7 8">
    <name type="scientific">Hyphomicrobium nitrativorans NL23</name>
    <dbReference type="NCBI Taxonomy" id="1029756"/>
    <lineage>
        <taxon>Bacteria</taxon>
        <taxon>Pseudomonadati</taxon>
        <taxon>Pseudomonadota</taxon>
        <taxon>Alphaproteobacteria</taxon>
        <taxon>Hyphomicrobiales</taxon>
        <taxon>Hyphomicrobiaceae</taxon>
        <taxon>Hyphomicrobium</taxon>
    </lineage>
</organism>
<proteinExistence type="inferred from homology"/>
<gene>
    <name evidence="7" type="ORF">W911_05140</name>
</gene>
<dbReference type="PANTHER" id="PTHR23427:SF2">
    <property type="entry name" value="SURFEIT LOCUS PROTEIN 1"/>
    <property type="match status" value="1"/>
</dbReference>
<evidence type="ECO:0000313" key="7">
    <source>
        <dbReference type="EMBL" id="AHB47902.1"/>
    </source>
</evidence>
<evidence type="ECO:0000256" key="6">
    <source>
        <dbReference type="RuleBase" id="RU363076"/>
    </source>
</evidence>
<dbReference type="RefSeq" id="WP_023786430.1">
    <property type="nucleotide sequence ID" value="NC_022997.1"/>
</dbReference>
<protein>
    <recommendedName>
        <fullName evidence="6">SURF1-like protein</fullName>
    </recommendedName>
</protein>
<dbReference type="PROSITE" id="PS50895">
    <property type="entry name" value="SURF1"/>
    <property type="match status" value="1"/>
</dbReference>
<dbReference type="InterPro" id="IPR045214">
    <property type="entry name" value="Surf1/Surf4"/>
</dbReference>
<keyword evidence="4 6" id="KW-1133">Transmembrane helix</keyword>
<evidence type="ECO:0000313" key="8">
    <source>
        <dbReference type="Proteomes" id="UP000018542"/>
    </source>
</evidence>
<keyword evidence="8" id="KW-1185">Reference proteome</keyword>
<keyword evidence="5 6" id="KW-0472">Membrane</keyword>
<dbReference type="KEGG" id="hni:W911_05140"/>
<accession>V5SBP1</accession>
<feature type="transmembrane region" description="Helical" evidence="6">
    <location>
        <begin position="217"/>
        <end position="238"/>
    </location>
</feature>
<dbReference type="EMBL" id="CP006912">
    <property type="protein sequence ID" value="AHB47902.1"/>
    <property type="molecule type" value="Genomic_DNA"/>
</dbReference>
<dbReference type="PANTHER" id="PTHR23427">
    <property type="entry name" value="SURFEIT LOCUS PROTEIN"/>
    <property type="match status" value="1"/>
</dbReference>
<dbReference type="AlphaFoldDB" id="V5SBP1"/>